<dbReference type="Pfam" id="PF13365">
    <property type="entry name" value="Trypsin_2"/>
    <property type="match status" value="1"/>
</dbReference>
<dbReference type="PRINTS" id="PR00834">
    <property type="entry name" value="PROTEASES2C"/>
</dbReference>
<keyword evidence="1" id="KW-1133">Transmembrane helix</keyword>
<evidence type="ECO:0000256" key="1">
    <source>
        <dbReference type="SAM" id="Phobius"/>
    </source>
</evidence>
<dbReference type="EMBL" id="BMJC01000001">
    <property type="protein sequence ID" value="GGA90774.1"/>
    <property type="molecule type" value="Genomic_DNA"/>
</dbReference>
<dbReference type="PANTHER" id="PTHR43019">
    <property type="entry name" value="SERINE ENDOPROTEASE DEGS"/>
    <property type="match status" value="1"/>
</dbReference>
<proteinExistence type="predicted"/>
<organism evidence="2 3">
    <name type="scientific">Puia dinghuensis</name>
    <dbReference type="NCBI Taxonomy" id="1792502"/>
    <lineage>
        <taxon>Bacteria</taxon>
        <taxon>Pseudomonadati</taxon>
        <taxon>Bacteroidota</taxon>
        <taxon>Chitinophagia</taxon>
        <taxon>Chitinophagales</taxon>
        <taxon>Chitinophagaceae</taxon>
        <taxon>Puia</taxon>
    </lineage>
</organism>
<evidence type="ECO:0000313" key="2">
    <source>
        <dbReference type="EMBL" id="GGA90774.1"/>
    </source>
</evidence>
<gene>
    <name evidence="2" type="ORF">GCM10011511_12570</name>
</gene>
<dbReference type="PANTHER" id="PTHR43019:SF23">
    <property type="entry name" value="PROTEASE DO-LIKE 5, CHLOROPLASTIC"/>
    <property type="match status" value="1"/>
</dbReference>
<dbReference type="InterPro" id="IPR001940">
    <property type="entry name" value="Peptidase_S1C"/>
</dbReference>
<dbReference type="SUPFAM" id="SSF50494">
    <property type="entry name" value="Trypsin-like serine proteases"/>
    <property type="match status" value="1"/>
</dbReference>
<dbReference type="InterPro" id="IPR009003">
    <property type="entry name" value="Peptidase_S1_PA"/>
</dbReference>
<keyword evidence="1" id="KW-0472">Membrane</keyword>
<accession>A0A8J2UB04</accession>
<keyword evidence="1" id="KW-0812">Transmembrane</keyword>
<keyword evidence="3" id="KW-1185">Reference proteome</keyword>
<comment type="caution">
    <text evidence="2">The sequence shown here is derived from an EMBL/GenBank/DDBJ whole genome shotgun (WGS) entry which is preliminary data.</text>
</comment>
<evidence type="ECO:0000313" key="3">
    <source>
        <dbReference type="Proteomes" id="UP000607559"/>
    </source>
</evidence>
<dbReference type="GO" id="GO:0004252">
    <property type="term" value="F:serine-type endopeptidase activity"/>
    <property type="evidence" value="ECO:0007669"/>
    <property type="project" value="InterPro"/>
</dbReference>
<sequence length="366" mass="40140">MQDAALLDAVERYLRGEMLPEEKQFFEHIRQTNPEVDALVVEHAAFLNQLTQYGETRQLKTQLNEVHQQLSREGHIDPPPASAKVVMLWKKYKRTVFVAASIAGITALFISGLISLVTPKVSQSSIDQLSRQLNDQARKLKTVDTKLDNAVAATTTFTRGGTGFLIDGKGYLLTNAHVVKNATIVEVQNTLGAYQARIIQLDHQADLALLKIEDTSYHAFNGLPYGISKASADLGEDVFTLGYPRPDIVYGKGYCSAETGYQGDTTAFQLTIAANPGNSGTPVLNNDGEVIGVVTSSQQNAQGMVFAVRSKNIFNALDAMKADSTLQKTDTTLSTLKIPVNSSLKGMDRKQQIKRIRDYIFIVKSN</sequence>
<name>A0A8J2UB04_9BACT</name>
<dbReference type="Gene3D" id="2.40.10.120">
    <property type="match status" value="1"/>
</dbReference>
<reference evidence="2" key="2">
    <citation type="submission" date="2020-09" db="EMBL/GenBank/DDBJ databases">
        <authorList>
            <person name="Sun Q."/>
            <person name="Zhou Y."/>
        </authorList>
    </citation>
    <scope>NUCLEOTIDE SEQUENCE</scope>
    <source>
        <strain evidence="2">CGMCC 1.15448</strain>
    </source>
</reference>
<protein>
    <recommendedName>
        <fullName evidence="4">Serine protease</fullName>
    </recommendedName>
</protein>
<reference evidence="2" key="1">
    <citation type="journal article" date="2014" name="Int. J. Syst. Evol. Microbiol.">
        <title>Complete genome sequence of Corynebacterium casei LMG S-19264T (=DSM 44701T), isolated from a smear-ripened cheese.</title>
        <authorList>
            <consortium name="US DOE Joint Genome Institute (JGI-PGF)"/>
            <person name="Walter F."/>
            <person name="Albersmeier A."/>
            <person name="Kalinowski J."/>
            <person name="Ruckert C."/>
        </authorList>
    </citation>
    <scope>NUCLEOTIDE SEQUENCE</scope>
    <source>
        <strain evidence="2">CGMCC 1.15448</strain>
    </source>
</reference>
<evidence type="ECO:0008006" key="4">
    <source>
        <dbReference type="Google" id="ProtNLM"/>
    </source>
</evidence>
<dbReference type="Proteomes" id="UP000607559">
    <property type="component" value="Unassembled WGS sequence"/>
</dbReference>
<dbReference type="RefSeq" id="WP_188929625.1">
    <property type="nucleotide sequence ID" value="NZ_BMJC01000001.1"/>
</dbReference>
<feature type="transmembrane region" description="Helical" evidence="1">
    <location>
        <begin position="96"/>
        <end position="117"/>
    </location>
</feature>
<dbReference type="GO" id="GO:0006508">
    <property type="term" value="P:proteolysis"/>
    <property type="evidence" value="ECO:0007669"/>
    <property type="project" value="InterPro"/>
</dbReference>
<dbReference type="AlphaFoldDB" id="A0A8J2UB04"/>